<evidence type="ECO:0000313" key="2">
    <source>
        <dbReference type="EnsemblPlants" id="OGLUM04G25110.1"/>
    </source>
</evidence>
<proteinExistence type="predicted"/>
<dbReference type="AlphaFoldDB" id="A0A0D9ZQL7"/>
<evidence type="ECO:0000313" key="3">
    <source>
        <dbReference type="Proteomes" id="UP000026961"/>
    </source>
</evidence>
<feature type="compositionally biased region" description="Acidic residues" evidence="1">
    <location>
        <begin position="289"/>
        <end position="299"/>
    </location>
</feature>
<dbReference type="PANTHER" id="PTHR36478:SF23">
    <property type="match status" value="1"/>
</dbReference>
<dbReference type="Proteomes" id="UP000026961">
    <property type="component" value="Chromosome 4"/>
</dbReference>
<dbReference type="Gramene" id="OGLUM04G25110.1">
    <property type="protein sequence ID" value="OGLUM04G25110.1"/>
    <property type="gene ID" value="OGLUM04G25110"/>
</dbReference>
<dbReference type="EnsemblPlants" id="OGLUM04G25110.1">
    <property type="protein sequence ID" value="OGLUM04G25110.1"/>
    <property type="gene ID" value="OGLUM04G25110"/>
</dbReference>
<keyword evidence="3" id="KW-1185">Reference proteome</keyword>
<feature type="region of interest" description="Disordered" evidence="1">
    <location>
        <begin position="266"/>
        <end position="299"/>
    </location>
</feature>
<sequence length="299" mass="33033">MDAEGSSDAEEARGGSKMLLRSLDYPCATRLRHRRLLAFLINNDYMDAYDDDLEDLMKAGRLVEARNYVWRFAPPGAGGAGGEPSSSAEAVTLWKFIHQLMVLDSFAHGGIRDHTAIRGWFTRILAEPPGFSVLYPSCLALAAHFVAGRVEAARDMADWKVVRSKAASLAGKMAREAPEIRCTMLLPLARAKPKDLFPLIASSSFRRRRYVKAARRASSSHLAQFYLNKKKRLPSPSHPGQSYVSRSELFALLGIHSVPFMRTMLTNSSNKGNPANIHPLHHQGQISTSDEEPDTDGNG</sequence>
<organism evidence="2">
    <name type="scientific">Oryza glumipatula</name>
    <dbReference type="NCBI Taxonomy" id="40148"/>
    <lineage>
        <taxon>Eukaryota</taxon>
        <taxon>Viridiplantae</taxon>
        <taxon>Streptophyta</taxon>
        <taxon>Embryophyta</taxon>
        <taxon>Tracheophyta</taxon>
        <taxon>Spermatophyta</taxon>
        <taxon>Magnoliopsida</taxon>
        <taxon>Liliopsida</taxon>
        <taxon>Poales</taxon>
        <taxon>Poaceae</taxon>
        <taxon>BOP clade</taxon>
        <taxon>Oryzoideae</taxon>
        <taxon>Oryzeae</taxon>
        <taxon>Oryzinae</taxon>
        <taxon>Oryza</taxon>
    </lineage>
</organism>
<name>A0A0D9ZQL7_9ORYZ</name>
<reference evidence="2" key="2">
    <citation type="submission" date="2018-05" db="EMBL/GenBank/DDBJ databases">
        <title>OgluRS3 (Oryza glumaepatula Reference Sequence Version 3).</title>
        <authorList>
            <person name="Zhang J."/>
            <person name="Kudrna D."/>
            <person name="Lee S."/>
            <person name="Talag J."/>
            <person name="Welchert J."/>
            <person name="Wing R.A."/>
        </authorList>
    </citation>
    <scope>NUCLEOTIDE SEQUENCE [LARGE SCALE GENOMIC DNA]</scope>
</reference>
<dbReference type="eggNOG" id="ENOG502R4EG">
    <property type="taxonomic scope" value="Eukaryota"/>
</dbReference>
<protein>
    <submittedName>
        <fullName evidence="2">Uncharacterized protein</fullName>
    </submittedName>
</protein>
<evidence type="ECO:0000256" key="1">
    <source>
        <dbReference type="SAM" id="MobiDB-lite"/>
    </source>
</evidence>
<accession>A0A0D9ZQL7</accession>
<dbReference type="PANTHER" id="PTHR36478">
    <property type="entry name" value="OS04G0614237 PROTEIN-RELATED"/>
    <property type="match status" value="1"/>
</dbReference>
<reference evidence="2" key="1">
    <citation type="submission" date="2015-04" db="UniProtKB">
        <authorList>
            <consortium name="EnsemblPlants"/>
        </authorList>
    </citation>
    <scope>IDENTIFICATION</scope>
</reference>